<evidence type="ECO:0000313" key="1">
    <source>
        <dbReference type="EMBL" id="KAH6943638.1"/>
    </source>
</evidence>
<gene>
    <name evidence="1" type="ORF">HPB50_025022</name>
</gene>
<evidence type="ECO:0000313" key="2">
    <source>
        <dbReference type="Proteomes" id="UP000821845"/>
    </source>
</evidence>
<dbReference type="EMBL" id="CM023490">
    <property type="protein sequence ID" value="KAH6943638.1"/>
    <property type="molecule type" value="Genomic_DNA"/>
</dbReference>
<keyword evidence="2" id="KW-1185">Reference proteome</keyword>
<dbReference type="Proteomes" id="UP000821845">
    <property type="component" value="Chromosome 10"/>
</dbReference>
<name>A0ACB7TBY1_HYAAI</name>
<protein>
    <submittedName>
        <fullName evidence="1">Uncharacterized protein</fullName>
    </submittedName>
</protein>
<reference evidence="1" key="1">
    <citation type="submission" date="2020-05" db="EMBL/GenBank/DDBJ databases">
        <title>Large-scale comparative analyses of tick genomes elucidate their genetic diversity and vector capacities.</title>
        <authorList>
            <person name="Jia N."/>
            <person name="Wang J."/>
            <person name="Shi W."/>
            <person name="Du L."/>
            <person name="Sun Y."/>
            <person name="Zhan W."/>
            <person name="Jiang J."/>
            <person name="Wang Q."/>
            <person name="Zhang B."/>
            <person name="Ji P."/>
            <person name="Sakyi L.B."/>
            <person name="Cui X."/>
            <person name="Yuan T."/>
            <person name="Jiang B."/>
            <person name="Yang W."/>
            <person name="Lam T.T.-Y."/>
            <person name="Chang Q."/>
            <person name="Ding S."/>
            <person name="Wang X."/>
            <person name="Zhu J."/>
            <person name="Ruan X."/>
            <person name="Zhao L."/>
            <person name="Wei J."/>
            <person name="Que T."/>
            <person name="Du C."/>
            <person name="Cheng J."/>
            <person name="Dai P."/>
            <person name="Han X."/>
            <person name="Huang E."/>
            <person name="Gao Y."/>
            <person name="Liu J."/>
            <person name="Shao H."/>
            <person name="Ye R."/>
            <person name="Li L."/>
            <person name="Wei W."/>
            <person name="Wang X."/>
            <person name="Wang C."/>
            <person name="Yang T."/>
            <person name="Huo Q."/>
            <person name="Li W."/>
            <person name="Guo W."/>
            <person name="Chen H."/>
            <person name="Zhou L."/>
            <person name="Ni X."/>
            <person name="Tian J."/>
            <person name="Zhou Y."/>
            <person name="Sheng Y."/>
            <person name="Liu T."/>
            <person name="Pan Y."/>
            <person name="Xia L."/>
            <person name="Li J."/>
            <person name="Zhao F."/>
            <person name="Cao W."/>
        </authorList>
    </citation>
    <scope>NUCLEOTIDE SEQUENCE</scope>
    <source>
        <strain evidence="1">Hyas-2018</strain>
    </source>
</reference>
<sequence>MFAPTRRTSWKRGRGAGRLFGPLMLCEVYPSRGEVWPRPLNKTTGPGVILLNPSTFAFVFFGPTGRCAIADRALKRYRQQLLFNGCAVPGILAGSLRRVPPRDFVGGEPVAGLNSLLVQLRGPCEDMPHQDMDESCELPTDI</sequence>
<organism evidence="1 2">
    <name type="scientific">Hyalomma asiaticum</name>
    <name type="common">Tick</name>
    <dbReference type="NCBI Taxonomy" id="266040"/>
    <lineage>
        <taxon>Eukaryota</taxon>
        <taxon>Metazoa</taxon>
        <taxon>Ecdysozoa</taxon>
        <taxon>Arthropoda</taxon>
        <taxon>Chelicerata</taxon>
        <taxon>Arachnida</taxon>
        <taxon>Acari</taxon>
        <taxon>Parasitiformes</taxon>
        <taxon>Ixodida</taxon>
        <taxon>Ixodoidea</taxon>
        <taxon>Ixodidae</taxon>
        <taxon>Hyalomminae</taxon>
        <taxon>Hyalomma</taxon>
    </lineage>
</organism>
<accession>A0ACB7TBY1</accession>
<proteinExistence type="predicted"/>
<comment type="caution">
    <text evidence="1">The sequence shown here is derived from an EMBL/GenBank/DDBJ whole genome shotgun (WGS) entry which is preliminary data.</text>
</comment>